<gene>
    <name evidence="2" type="ORF">EJB05_16454</name>
</gene>
<organism evidence="2 3">
    <name type="scientific">Eragrostis curvula</name>
    <name type="common">weeping love grass</name>
    <dbReference type="NCBI Taxonomy" id="38414"/>
    <lineage>
        <taxon>Eukaryota</taxon>
        <taxon>Viridiplantae</taxon>
        <taxon>Streptophyta</taxon>
        <taxon>Embryophyta</taxon>
        <taxon>Tracheophyta</taxon>
        <taxon>Spermatophyta</taxon>
        <taxon>Magnoliopsida</taxon>
        <taxon>Liliopsida</taxon>
        <taxon>Poales</taxon>
        <taxon>Poaceae</taxon>
        <taxon>PACMAD clade</taxon>
        <taxon>Chloridoideae</taxon>
        <taxon>Eragrostideae</taxon>
        <taxon>Eragrostidinae</taxon>
        <taxon>Eragrostis</taxon>
    </lineage>
</organism>
<dbReference type="Gramene" id="TVU34615">
    <property type="protein sequence ID" value="TVU34615"/>
    <property type="gene ID" value="EJB05_16454"/>
</dbReference>
<evidence type="ECO:0000313" key="2">
    <source>
        <dbReference type="EMBL" id="TVU34615.1"/>
    </source>
</evidence>
<dbReference type="OrthoDB" id="2020015at2759"/>
<dbReference type="Proteomes" id="UP000324897">
    <property type="component" value="Unassembled WGS sequence"/>
</dbReference>
<dbReference type="AlphaFoldDB" id="A0A5J9VF75"/>
<evidence type="ECO:0000256" key="1">
    <source>
        <dbReference type="SAM" id="Phobius"/>
    </source>
</evidence>
<protein>
    <recommendedName>
        <fullName evidence="4">Aminopeptidase</fullName>
    </recommendedName>
</protein>
<keyword evidence="1" id="KW-0812">Transmembrane</keyword>
<keyword evidence="1" id="KW-1133">Transmembrane helix</keyword>
<dbReference type="InterPro" id="IPR022227">
    <property type="entry name" value="DUF3754"/>
</dbReference>
<proteinExistence type="predicted"/>
<feature type="transmembrane region" description="Helical" evidence="1">
    <location>
        <begin position="315"/>
        <end position="333"/>
    </location>
</feature>
<accession>A0A5J9VF75</accession>
<reference evidence="2 3" key="1">
    <citation type="journal article" date="2019" name="Sci. Rep.">
        <title>A high-quality genome of Eragrostis curvula grass provides insights into Poaceae evolution and supports new strategies to enhance forage quality.</title>
        <authorList>
            <person name="Carballo J."/>
            <person name="Santos B.A.C.M."/>
            <person name="Zappacosta D."/>
            <person name="Garbus I."/>
            <person name="Selva J.P."/>
            <person name="Gallo C.A."/>
            <person name="Diaz A."/>
            <person name="Albertini E."/>
            <person name="Caccamo M."/>
            <person name="Echenique V."/>
        </authorList>
    </citation>
    <scope>NUCLEOTIDE SEQUENCE [LARGE SCALE GENOMIC DNA]</scope>
    <source>
        <strain evidence="3">cv. Victoria</strain>
        <tissue evidence="2">Leaf</tissue>
    </source>
</reference>
<name>A0A5J9VF75_9POAL</name>
<dbReference type="PANTHER" id="PTHR33645:SF4">
    <property type="entry name" value="OS01G0929000 PROTEIN"/>
    <property type="match status" value="1"/>
</dbReference>
<evidence type="ECO:0000313" key="3">
    <source>
        <dbReference type="Proteomes" id="UP000324897"/>
    </source>
</evidence>
<dbReference type="PANTHER" id="PTHR33645">
    <property type="entry name" value="AMINOPEPTIDASE (DUF3754)"/>
    <property type="match status" value="1"/>
</dbReference>
<sequence>MAEAKTGKAEKEKDVVRLERESVISIMKPKLIMKLAYLIEHQSDKEEFLKLCKRVEYTIRAWYHLQFDDMMELFALFDPVHGAKKLQQQNLSSEEVDTLEQNFLSYFFQVMEKSNFNIVNDDEVELAHSGQYLLNLPIKVDESKLDSKLLSRYFKEHHHENLPEFSDKYVIFRRGIGLDRTSNFFFMEKVDVIIGRTWRWFLEKTRLQKLFSRKKNGRPKTDLKKNDDIASEEDKELYVERIRLETMELSFRNLIGKVTIQEPTFEEVIVLYRRKSPKGQNDRAIHVKHFKNIPMADMELVLPEKKNPSLTPMDWVQFIVSVVIGLVTLISSLEMPKADFWVVIAILSALAGYCAKIYFSFQQNMATYQNLITQSMYDKQLDSGKGTLLHLCDDVIQQEVKEVIIAYYILMENGKSTSDDLDVQCEELMQEEFGLECNFEDSIGRICCVPLKRANEIIGATTEELVG</sequence>
<evidence type="ECO:0008006" key="4">
    <source>
        <dbReference type="Google" id="ProtNLM"/>
    </source>
</evidence>
<comment type="caution">
    <text evidence="2">The sequence shown here is derived from an EMBL/GenBank/DDBJ whole genome shotgun (WGS) entry which is preliminary data.</text>
</comment>
<dbReference type="Pfam" id="PF12576">
    <property type="entry name" value="DUF3754"/>
    <property type="match status" value="1"/>
</dbReference>
<keyword evidence="1" id="KW-0472">Membrane</keyword>
<keyword evidence="3" id="KW-1185">Reference proteome</keyword>
<feature type="transmembrane region" description="Helical" evidence="1">
    <location>
        <begin position="340"/>
        <end position="361"/>
    </location>
</feature>
<dbReference type="EMBL" id="RWGY01000009">
    <property type="protein sequence ID" value="TVU34615.1"/>
    <property type="molecule type" value="Genomic_DNA"/>
</dbReference>